<dbReference type="AlphaFoldDB" id="A0AAP0JPI3"/>
<keyword evidence="3" id="KW-1185">Reference proteome</keyword>
<proteinExistence type="predicted"/>
<evidence type="ECO:0000313" key="3">
    <source>
        <dbReference type="Proteomes" id="UP001417504"/>
    </source>
</evidence>
<evidence type="ECO:0000313" key="2">
    <source>
        <dbReference type="EMBL" id="KAK9136680.1"/>
    </source>
</evidence>
<dbReference type="Proteomes" id="UP001417504">
    <property type="component" value="Unassembled WGS sequence"/>
</dbReference>
<feature type="region of interest" description="Disordered" evidence="1">
    <location>
        <begin position="21"/>
        <end position="56"/>
    </location>
</feature>
<evidence type="ECO:0000256" key="1">
    <source>
        <dbReference type="SAM" id="MobiDB-lite"/>
    </source>
</evidence>
<dbReference type="EMBL" id="JBBNAE010000003">
    <property type="protein sequence ID" value="KAK9136680.1"/>
    <property type="molecule type" value="Genomic_DNA"/>
</dbReference>
<organism evidence="2 3">
    <name type="scientific">Stephania japonica</name>
    <dbReference type="NCBI Taxonomy" id="461633"/>
    <lineage>
        <taxon>Eukaryota</taxon>
        <taxon>Viridiplantae</taxon>
        <taxon>Streptophyta</taxon>
        <taxon>Embryophyta</taxon>
        <taxon>Tracheophyta</taxon>
        <taxon>Spermatophyta</taxon>
        <taxon>Magnoliopsida</taxon>
        <taxon>Ranunculales</taxon>
        <taxon>Menispermaceae</taxon>
        <taxon>Menispermoideae</taxon>
        <taxon>Cissampelideae</taxon>
        <taxon>Stephania</taxon>
    </lineage>
</organism>
<protein>
    <submittedName>
        <fullName evidence="2">Uncharacterized protein</fullName>
    </submittedName>
</protein>
<sequence>MNKAIRILATMDLFSLKFNADDMSASTPDEGEGGREGLPSSFTASLAGGKDGAMDG</sequence>
<accession>A0AAP0JPI3</accession>
<name>A0AAP0JPI3_9MAGN</name>
<gene>
    <name evidence="2" type="ORF">Sjap_007274</name>
</gene>
<reference evidence="2 3" key="1">
    <citation type="submission" date="2024-01" db="EMBL/GenBank/DDBJ databases">
        <title>Genome assemblies of Stephania.</title>
        <authorList>
            <person name="Yang L."/>
        </authorList>
    </citation>
    <scope>NUCLEOTIDE SEQUENCE [LARGE SCALE GENOMIC DNA]</scope>
    <source>
        <strain evidence="2">QJT</strain>
        <tissue evidence="2">Leaf</tissue>
    </source>
</reference>
<comment type="caution">
    <text evidence="2">The sequence shown here is derived from an EMBL/GenBank/DDBJ whole genome shotgun (WGS) entry which is preliminary data.</text>
</comment>